<feature type="region of interest" description="Disordered" evidence="1">
    <location>
        <begin position="1"/>
        <end position="22"/>
    </location>
</feature>
<evidence type="ECO:0000259" key="3">
    <source>
        <dbReference type="Pfam" id="PF13828"/>
    </source>
</evidence>
<keyword evidence="2" id="KW-0812">Transmembrane</keyword>
<feature type="transmembrane region" description="Helical" evidence="2">
    <location>
        <begin position="120"/>
        <end position="142"/>
    </location>
</feature>
<protein>
    <recommendedName>
        <fullName evidence="3">DUF4190 domain-containing protein</fullName>
    </recommendedName>
</protein>
<gene>
    <name evidence="4" type="ORF">SAMN05216554_0697</name>
</gene>
<evidence type="ECO:0000313" key="5">
    <source>
        <dbReference type="Proteomes" id="UP000198891"/>
    </source>
</evidence>
<name>A0A1H3KU53_9MICO</name>
<dbReference type="RefSeq" id="WP_092548781.1">
    <property type="nucleotide sequence ID" value="NZ_FNPZ01000001.1"/>
</dbReference>
<keyword evidence="2" id="KW-0472">Membrane</keyword>
<accession>A0A1H3KU53</accession>
<evidence type="ECO:0000313" key="4">
    <source>
        <dbReference type="EMBL" id="SDY55651.1"/>
    </source>
</evidence>
<feature type="transmembrane region" description="Helical" evidence="2">
    <location>
        <begin position="70"/>
        <end position="99"/>
    </location>
</feature>
<dbReference type="Pfam" id="PF13828">
    <property type="entry name" value="DUF4190"/>
    <property type="match status" value="1"/>
</dbReference>
<proteinExistence type="predicted"/>
<evidence type="ECO:0000256" key="1">
    <source>
        <dbReference type="SAM" id="MobiDB-lite"/>
    </source>
</evidence>
<dbReference type="InterPro" id="IPR025241">
    <property type="entry name" value="DUF4190"/>
</dbReference>
<dbReference type="STRING" id="381665.SAMN05216554_0697"/>
<keyword evidence="2" id="KW-1133">Transmembrane helix</keyword>
<evidence type="ECO:0000256" key="2">
    <source>
        <dbReference type="SAM" id="Phobius"/>
    </source>
</evidence>
<dbReference type="AlphaFoldDB" id="A0A1H3KU53"/>
<sequence>MDTRTDAADAGGSTEWAPPGMPIAPASANVLGSAVTASGPDTPAAAGGHTPPAARPARAQSAPRNEVARWARICAIVSVVFNPLLLVSIAAIVLGIIGLHRSEQPHFAGRFDSGRRQATTGIGIGVFGLIVGITVPALFIAWTVSRLP</sequence>
<dbReference type="EMBL" id="FNPZ01000001">
    <property type="protein sequence ID" value="SDY55651.1"/>
    <property type="molecule type" value="Genomic_DNA"/>
</dbReference>
<feature type="region of interest" description="Disordered" evidence="1">
    <location>
        <begin position="34"/>
        <end position="61"/>
    </location>
</feature>
<feature type="domain" description="DUF4190" evidence="3">
    <location>
        <begin position="68"/>
        <end position="133"/>
    </location>
</feature>
<keyword evidence="5" id="KW-1185">Reference proteome</keyword>
<reference evidence="4 5" key="1">
    <citation type="submission" date="2016-10" db="EMBL/GenBank/DDBJ databases">
        <authorList>
            <person name="de Groot N.N."/>
        </authorList>
    </citation>
    <scope>NUCLEOTIDE SEQUENCE [LARGE SCALE GENOMIC DNA]</scope>
    <source>
        <strain evidence="4 5">CGMCC 4.3491</strain>
    </source>
</reference>
<organism evidence="4 5">
    <name type="scientific">Herbiconiux ginsengi</name>
    <dbReference type="NCBI Taxonomy" id="381665"/>
    <lineage>
        <taxon>Bacteria</taxon>
        <taxon>Bacillati</taxon>
        <taxon>Actinomycetota</taxon>
        <taxon>Actinomycetes</taxon>
        <taxon>Micrococcales</taxon>
        <taxon>Microbacteriaceae</taxon>
        <taxon>Herbiconiux</taxon>
    </lineage>
</organism>
<dbReference type="Proteomes" id="UP000198891">
    <property type="component" value="Unassembled WGS sequence"/>
</dbReference>
<feature type="compositionally biased region" description="Low complexity" evidence="1">
    <location>
        <begin position="39"/>
        <end position="61"/>
    </location>
</feature>